<keyword evidence="1" id="KW-0472">Membrane</keyword>
<dbReference type="Proteomes" id="UP000249254">
    <property type="component" value="Unassembled WGS sequence"/>
</dbReference>
<sequence>MQPLDLLALAIFLVAWLFYEPFLTQLGRRGRLINTDMTVIRHAWMRNMVGRENRFMDGQLLGQALNSTSFFTSSNLILMAAIGGALFGGERTFRSASSLALVQTSSRVLFEAQLALVLACLARGLLDLIWTIRQLNYCIAAIGAVPVQVQDEEHHAYGDVVARLLNPALSSFNRGVRAYYFALAAAAWLFGAWAFMAATLGAVALLVWRQRVSPTARAVADLRRLLEKAEAERA</sequence>
<organism evidence="2 3">
    <name type="scientific">Phenylobacterium soli</name>
    <dbReference type="NCBI Taxonomy" id="2170551"/>
    <lineage>
        <taxon>Bacteria</taxon>
        <taxon>Pseudomonadati</taxon>
        <taxon>Pseudomonadota</taxon>
        <taxon>Alphaproteobacteria</taxon>
        <taxon>Caulobacterales</taxon>
        <taxon>Caulobacteraceae</taxon>
        <taxon>Phenylobacterium</taxon>
    </lineage>
</organism>
<proteinExistence type="predicted"/>
<evidence type="ECO:0000313" key="3">
    <source>
        <dbReference type="Proteomes" id="UP000249254"/>
    </source>
</evidence>
<keyword evidence="3" id="KW-1185">Reference proteome</keyword>
<name>A0A328ANT5_9CAUL</name>
<protein>
    <submittedName>
        <fullName evidence="2">DUF599 domain-containing protein</fullName>
    </submittedName>
</protein>
<dbReference type="Pfam" id="PF04654">
    <property type="entry name" value="DUF599"/>
    <property type="match status" value="1"/>
</dbReference>
<feature type="transmembrane region" description="Helical" evidence="1">
    <location>
        <begin position="70"/>
        <end position="87"/>
    </location>
</feature>
<keyword evidence="1" id="KW-1133">Transmembrane helix</keyword>
<gene>
    <name evidence="2" type="ORF">DJ017_05610</name>
</gene>
<comment type="caution">
    <text evidence="2">The sequence shown here is derived from an EMBL/GenBank/DDBJ whole genome shotgun (WGS) entry which is preliminary data.</text>
</comment>
<evidence type="ECO:0000313" key="2">
    <source>
        <dbReference type="EMBL" id="RAK56237.1"/>
    </source>
</evidence>
<accession>A0A328ANT5</accession>
<keyword evidence="1" id="KW-0812">Transmembrane</keyword>
<dbReference type="EMBL" id="QFYQ01000001">
    <property type="protein sequence ID" value="RAK56237.1"/>
    <property type="molecule type" value="Genomic_DNA"/>
</dbReference>
<feature type="transmembrane region" description="Helical" evidence="1">
    <location>
        <begin position="179"/>
        <end position="208"/>
    </location>
</feature>
<dbReference type="AlphaFoldDB" id="A0A328ANT5"/>
<evidence type="ECO:0000256" key="1">
    <source>
        <dbReference type="SAM" id="Phobius"/>
    </source>
</evidence>
<dbReference type="OrthoDB" id="9806874at2"/>
<reference evidence="3" key="1">
    <citation type="submission" date="2018-05" db="EMBL/GenBank/DDBJ databases">
        <authorList>
            <person name="Li X."/>
        </authorList>
    </citation>
    <scope>NUCLEOTIDE SEQUENCE [LARGE SCALE GENOMIC DNA]</scope>
    <source>
        <strain evidence="3">LX32</strain>
    </source>
</reference>
<dbReference type="InterPro" id="IPR006747">
    <property type="entry name" value="DUF599"/>
</dbReference>